<keyword evidence="1" id="KW-0378">Hydrolase</keyword>
<dbReference type="SUPFAM" id="SSF53474">
    <property type="entry name" value="alpha/beta-Hydrolases"/>
    <property type="match status" value="1"/>
</dbReference>
<dbReference type="InterPro" id="IPR029058">
    <property type="entry name" value="AB_hydrolase_fold"/>
</dbReference>
<reference evidence="1 2" key="1">
    <citation type="journal article" date="2015" name="Int. J. Syst. Evol. Microbiol.">
        <title>Youhaiella tibetensis gen. nov., sp. nov., isolated from subsurface sediment.</title>
        <authorList>
            <person name="Wang Y.X."/>
            <person name="Huang F.Q."/>
            <person name="Nogi Y."/>
            <person name="Pang S.J."/>
            <person name="Wang P.K."/>
            <person name="Lv J."/>
        </authorList>
    </citation>
    <scope>NUCLEOTIDE SEQUENCE [LARGE SCALE GENOMIC DNA]</scope>
    <source>
        <strain evidence="2">fig4</strain>
    </source>
</reference>
<dbReference type="KEGG" id="yti:FNA67_09270"/>
<keyword evidence="2" id="KW-1185">Reference proteome</keyword>
<dbReference type="AlphaFoldDB" id="A0A5B9DMY8"/>
<dbReference type="Gene3D" id="3.40.50.1820">
    <property type="entry name" value="alpha/beta hydrolase"/>
    <property type="match status" value="1"/>
</dbReference>
<gene>
    <name evidence="1" type="ORF">FNA67_09270</name>
</gene>
<evidence type="ECO:0000313" key="1">
    <source>
        <dbReference type="EMBL" id="QEE20352.1"/>
    </source>
</evidence>
<dbReference type="GO" id="GO:0016787">
    <property type="term" value="F:hydrolase activity"/>
    <property type="evidence" value="ECO:0007669"/>
    <property type="project" value="UniProtKB-KW"/>
</dbReference>
<organism evidence="1 2">
    <name type="scientific">Paradevosia tibetensis</name>
    <dbReference type="NCBI Taxonomy" id="1447062"/>
    <lineage>
        <taxon>Bacteria</taxon>
        <taxon>Pseudomonadati</taxon>
        <taxon>Pseudomonadota</taxon>
        <taxon>Alphaproteobacteria</taxon>
        <taxon>Hyphomicrobiales</taxon>
        <taxon>Devosiaceae</taxon>
        <taxon>Paradevosia</taxon>
    </lineage>
</organism>
<accession>A0A5B9DMY8</accession>
<dbReference type="Proteomes" id="UP000321062">
    <property type="component" value="Chromosome"/>
</dbReference>
<sequence length="235" mass="24752">MQIETVTCPAPSPGGPFEVTLLKPPSPRGALVFAAGRGGNPARHMELLRHLADQGIHVAAPHLGPVASPVPSGAELLERTHRLASVAARYCPPELGVAGMGHSLGTVCLLVLAGATAQTMAGEPVAFRAERQFDRLVLLAPPTDFFRGPGALDGVAAPLQAWVGEADTIAPPAQADLLVAAVGQRTCVDVRIVENAGHFTFMDEPPPNIPEPHPARAAFQRTLREETTNFLLQEE</sequence>
<proteinExistence type="predicted"/>
<protein>
    <submittedName>
        <fullName evidence="1">Alpha/beta hydrolase</fullName>
    </submittedName>
</protein>
<name>A0A5B9DMY8_9HYPH</name>
<dbReference type="OrthoDB" id="9814760at2"/>
<dbReference type="EMBL" id="CP041690">
    <property type="protein sequence ID" value="QEE20352.1"/>
    <property type="molecule type" value="Genomic_DNA"/>
</dbReference>
<dbReference type="RefSeq" id="WP_147655842.1">
    <property type="nucleotide sequence ID" value="NZ_BMFM01000001.1"/>
</dbReference>
<evidence type="ECO:0000313" key="2">
    <source>
        <dbReference type="Proteomes" id="UP000321062"/>
    </source>
</evidence>